<dbReference type="PANTHER" id="PTHR47683">
    <property type="entry name" value="PSEUDOURIDINE SYNTHASE FAMILY PROTEIN-RELATED"/>
    <property type="match status" value="1"/>
</dbReference>
<organism evidence="8 9">
    <name type="scientific">Rheinheimera maricola</name>
    <dbReference type="NCBI Taxonomy" id="2793282"/>
    <lineage>
        <taxon>Bacteria</taxon>
        <taxon>Pseudomonadati</taxon>
        <taxon>Pseudomonadota</taxon>
        <taxon>Gammaproteobacteria</taxon>
        <taxon>Chromatiales</taxon>
        <taxon>Chromatiaceae</taxon>
        <taxon>Rheinheimera</taxon>
    </lineage>
</organism>
<proteinExistence type="inferred from homology"/>
<dbReference type="SUPFAM" id="SSF55174">
    <property type="entry name" value="Alpha-L RNA-binding motif"/>
    <property type="match status" value="1"/>
</dbReference>
<dbReference type="SUPFAM" id="SSF55120">
    <property type="entry name" value="Pseudouridine synthase"/>
    <property type="match status" value="1"/>
</dbReference>
<comment type="similarity">
    <text evidence="1 6">Belongs to the pseudouridine synthase RsuA family.</text>
</comment>
<dbReference type="InterPro" id="IPR036986">
    <property type="entry name" value="S4_RNA-bd_sf"/>
</dbReference>
<sequence>MSSTPSHRLAKYIAMCGHCSRRAAQRLITQGRVNINGAPAKHTDAVTSAELITIDNTVLLPPTTACYLAYHKPVGINCNNRPHDNASIYQLLKQLPQRLFAVGRLDKDSSGLLLLTNDGALGQRLLHPDQQHSKTYVVCTDRSISPAFLQHMATGVSWQLGLKRFQSLPCQIWQSGTQQFHIVLTQGLHRQIRYMCKALGYRVVSLQRIAIGAFALAELAVGDYRPLSDTEVASLLQPAALPQPDT</sequence>
<evidence type="ECO:0000313" key="8">
    <source>
        <dbReference type="EMBL" id="MBZ9610467.1"/>
    </source>
</evidence>
<gene>
    <name evidence="8" type="ORF">I4W93_002540</name>
</gene>
<dbReference type="InterPro" id="IPR006145">
    <property type="entry name" value="PsdUridine_synth_RsuA/RluA"/>
</dbReference>
<dbReference type="PANTHER" id="PTHR47683:SF2">
    <property type="entry name" value="RNA-BINDING S4 DOMAIN-CONTAINING PROTEIN"/>
    <property type="match status" value="1"/>
</dbReference>
<dbReference type="InterPro" id="IPR002942">
    <property type="entry name" value="S4_RNA-bd"/>
</dbReference>
<dbReference type="PROSITE" id="PS01149">
    <property type="entry name" value="PSI_RSU"/>
    <property type="match status" value="1"/>
</dbReference>
<dbReference type="EMBL" id="JAERPS020000001">
    <property type="protein sequence ID" value="MBZ9610467.1"/>
    <property type="molecule type" value="Genomic_DNA"/>
</dbReference>
<dbReference type="Gene3D" id="3.30.70.580">
    <property type="entry name" value="Pseudouridine synthase I, catalytic domain, N-terminal subdomain"/>
    <property type="match status" value="1"/>
</dbReference>
<dbReference type="PROSITE" id="PS50889">
    <property type="entry name" value="S4"/>
    <property type="match status" value="1"/>
</dbReference>
<evidence type="ECO:0000256" key="1">
    <source>
        <dbReference type="ARBA" id="ARBA00008348"/>
    </source>
</evidence>
<evidence type="ECO:0000313" key="9">
    <source>
        <dbReference type="Proteomes" id="UP000663814"/>
    </source>
</evidence>
<dbReference type="SMART" id="SM00363">
    <property type="entry name" value="S4"/>
    <property type="match status" value="1"/>
</dbReference>
<comment type="caution">
    <text evidence="8">The sequence shown here is derived from an EMBL/GenBank/DDBJ whole genome shotgun (WGS) entry which is preliminary data.</text>
</comment>
<reference evidence="8 9" key="1">
    <citation type="submission" date="2021-08" db="EMBL/GenBank/DDBJ databases">
        <title>Rheinheimera aquimaris sp. nov., isolated from seawater of the East Sea in Korea.</title>
        <authorList>
            <person name="Kim K.H."/>
            <person name="Wenting R."/>
            <person name="Kim K.R."/>
            <person name="Jeon C.O."/>
        </authorList>
    </citation>
    <scope>NUCLEOTIDE SEQUENCE [LARGE SCALE GENOMIC DNA]</scope>
    <source>
        <strain evidence="8 9">MA-13</strain>
    </source>
</reference>
<dbReference type="InterPro" id="IPR042092">
    <property type="entry name" value="PsdUridine_s_RsuA/RluB/E/F_cat"/>
</dbReference>
<evidence type="ECO:0000259" key="7">
    <source>
        <dbReference type="SMART" id="SM00363"/>
    </source>
</evidence>
<dbReference type="InterPro" id="IPR018496">
    <property type="entry name" value="PsdUridine_synth_RsuA/RluB_CS"/>
</dbReference>
<dbReference type="Pfam" id="PF00849">
    <property type="entry name" value="PseudoU_synth_2"/>
    <property type="match status" value="1"/>
</dbReference>
<dbReference type="CDD" id="cd00165">
    <property type="entry name" value="S4"/>
    <property type="match status" value="1"/>
</dbReference>
<comment type="catalytic activity">
    <reaction evidence="3">
        <text>uridine(35) in tRNA(Tyr) = pseudouridine(35) in tRNA(Tyr)</text>
        <dbReference type="Rhea" id="RHEA:60556"/>
        <dbReference type="Rhea" id="RHEA-COMP:15607"/>
        <dbReference type="Rhea" id="RHEA-COMP:15608"/>
        <dbReference type="ChEBI" id="CHEBI:65314"/>
        <dbReference type="ChEBI" id="CHEBI:65315"/>
    </reaction>
</comment>
<dbReference type="Proteomes" id="UP000663814">
    <property type="component" value="Unassembled WGS sequence"/>
</dbReference>
<keyword evidence="2 6" id="KW-0413">Isomerase</keyword>
<dbReference type="Pfam" id="PF01479">
    <property type="entry name" value="S4"/>
    <property type="match status" value="1"/>
</dbReference>
<comment type="catalytic activity">
    <reaction evidence="4">
        <text>uridine(2604) in 23S rRNA = pseudouridine(2604) in 23S rRNA</text>
        <dbReference type="Rhea" id="RHEA:38875"/>
        <dbReference type="Rhea" id="RHEA-COMP:10093"/>
        <dbReference type="Rhea" id="RHEA-COMP:10094"/>
        <dbReference type="ChEBI" id="CHEBI:65314"/>
        <dbReference type="ChEBI" id="CHEBI:65315"/>
        <dbReference type="EC" id="5.4.99.21"/>
    </reaction>
</comment>
<accession>A0ABS7X6P1</accession>
<dbReference type="Gene3D" id="3.10.290.10">
    <property type="entry name" value="RNA-binding S4 domain"/>
    <property type="match status" value="1"/>
</dbReference>
<dbReference type="EC" id="5.4.99.-" evidence="6"/>
<protein>
    <recommendedName>
        <fullName evidence="6">Pseudouridine synthase</fullName>
        <ecNumber evidence="6">5.4.99.-</ecNumber>
    </recommendedName>
</protein>
<evidence type="ECO:0000256" key="4">
    <source>
        <dbReference type="ARBA" id="ARBA00036535"/>
    </source>
</evidence>
<evidence type="ECO:0000256" key="3">
    <source>
        <dbReference type="ARBA" id="ARBA00036390"/>
    </source>
</evidence>
<dbReference type="NCBIfam" id="TIGR00093">
    <property type="entry name" value="pseudouridine synthase"/>
    <property type="match status" value="1"/>
</dbReference>
<dbReference type="InterPro" id="IPR000748">
    <property type="entry name" value="PsdUridine_synth_RsuA/RluB/E/F"/>
</dbReference>
<dbReference type="InterPro" id="IPR020103">
    <property type="entry name" value="PsdUridine_synth_cat_dom_sf"/>
</dbReference>
<evidence type="ECO:0000256" key="6">
    <source>
        <dbReference type="RuleBase" id="RU003887"/>
    </source>
</evidence>
<dbReference type="RefSeq" id="WP_205310000.1">
    <property type="nucleotide sequence ID" value="NZ_JAERPS020000001.1"/>
</dbReference>
<feature type="domain" description="RNA-binding S4" evidence="7">
    <location>
        <begin position="7"/>
        <end position="69"/>
    </location>
</feature>
<name>A0ABS7X6P1_9GAMM</name>
<keyword evidence="5" id="KW-0694">RNA-binding</keyword>
<keyword evidence="9" id="KW-1185">Reference proteome</keyword>
<dbReference type="InterPro" id="IPR050343">
    <property type="entry name" value="RsuA_PseudoU_synthase"/>
</dbReference>
<dbReference type="Gene3D" id="3.30.70.1560">
    <property type="entry name" value="Alpha-L RNA-binding motif"/>
    <property type="match status" value="1"/>
</dbReference>
<dbReference type="InterPro" id="IPR020094">
    <property type="entry name" value="TruA/RsuA/RluB/E/F_N"/>
</dbReference>
<evidence type="ECO:0000256" key="2">
    <source>
        <dbReference type="ARBA" id="ARBA00023235"/>
    </source>
</evidence>
<evidence type="ECO:0000256" key="5">
    <source>
        <dbReference type="PROSITE-ProRule" id="PRU00182"/>
    </source>
</evidence>